<reference evidence="2" key="1">
    <citation type="submission" date="2024-08" db="EMBL/GenBank/DDBJ databases">
        <authorList>
            <person name="Chaddad Z."/>
            <person name="Lamrabet M."/>
            <person name="Bouhnik O."/>
            <person name="Alami S."/>
            <person name="Wipf D."/>
            <person name="Courty P.E."/>
            <person name="Missbah El Idrissi M."/>
        </authorList>
    </citation>
    <scope>NUCLEOTIDE SEQUENCE</scope>
    <source>
        <strain evidence="2">LLZ17</strain>
    </source>
</reference>
<proteinExistence type="predicted"/>
<accession>A0AB39XLP0</accession>
<name>A0AB39XLP0_9BRAD</name>
<evidence type="ECO:0000313" key="2">
    <source>
        <dbReference type="EMBL" id="XDV57597.1"/>
    </source>
</evidence>
<dbReference type="EMBL" id="CP165734">
    <property type="protein sequence ID" value="XDV57597.1"/>
    <property type="molecule type" value="Genomic_DNA"/>
</dbReference>
<dbReference type="GO" id="GO:0035438">
    <property type="term" value="F:cyclic-di-GMP binding"/>
    <property type="evidence" value="ECO:0007669"/>
    <property type="project" value="InterPro"/>
</dbReference>
<sequence>MMTDERRRVERKAVIETAYIFGDGSSIRCCVINISEHGAAIELADAGFLRDRFKLIMEKDRTVRACRLVWKSANRVGVEFTD</sequence>
<dbReference type="Gene3D" id="2.40.10.220">
    <property type="entry name" value="predicted glycosyltransferase like domains"/>
    <property type="match status" value="1"/>
</dbReference>
<gene>
    <name evidence="2" type="ORF">AB8Z38_34625</name>
</gene>
<evidence type="ECO:0000259" key="1">
    <source>
        <dbReference type="Pfam" id="PF07238"/>
    </source>
</evidence>
<dbReference type="SUPFAM" id="SSF141371">
    <property type="entry name" value="PilZ domain-like"/>
    <property type="match status" value="1"/>
</dbReference>
<dbReference type="Pfam" id="PF07238">
    <property type="entry name" value="PilZ"/>
    <property type="match status" value="1"/>
</dbReference>
<feature type="domain" description="PilZ" evidence="1">
    <location>
        <begin position="5"/>
        <end position="82"/>
    </location>
</feature>
<organism evidence="2">
    <name type="scientific">Bradyrhizobium sp. LLZ17</name>
    <dbReference type="NCBI Taxonomy" id="3239388"/>
    <lineage>
        <taxon>Bacteria</taxon>
        <taxon>Pseudomonadati</taxon>
        <taxon>Pseudomonadota</taxon>
        <taxon>Alphaproteobacteria</taxon>
        <taxon>Hyphomicrobiales</taxon>
        <taxon>Nitrobacteraceae</taxon>
        <taxon>Bradyrhizobium</taxon>
    </lineage>
</organism>
<dbReference type="AlphaFoldDB" id="A0AB39XLP0"/>
<dbReference type="RefSeq" id="WP_369722019.1">
    <property type="nucleotide sequence ID" value="NZ_CP165734.1"/>
</dbReference>
<protein>
    <submittedName>
        <fullName evidence="2">PilZ domain-containing protein</fullName>
    </submittedName>
</protein>
<dbReference type="InterPro" id="IPR009875">
    <property type="entry name" value="PilZ_domain"/>
</dbReference>